<evidence type="ECO:0000256" key="1">
    <source>
        <dbReference type="SAM" id="Phobius"/>
    </source>
</evidence>
<evidence type="ECO:0000313" key="3">
    <source>
        <dbReference type="Proteomes" id="UP000652761"/>
    </source>
</evidence>
<comment type="caution">
    <text evidence="2">The sequence shown here is derived from an EMBL/GenBank/DDBJ whole genome shotgun (WGS) entry which is preliminary data.</text>
</comment>
<proteinExistence type="predicted"/>
<keyword evidence="1" id="KW-0812">Transmembrane</keyword>
<sequence>MDQGYFTNYMVIKPENGGFLDPFYLLYDGNMCGNRAVQCPEGTAPIMEMRRRWLIFVSMSCRSAVVDYSAPLISLWSFVGLFVQQILLLLRKPMACLGSMVQFQENLLFQNHGLRKLLLNVLRDSQTV</sequence>
<gene>
    <name evidence="2" type="ORF">Taro_051003</name>
</gene>
<dbReference type="Proteomes" id="UP000652761">
    <property type="component" value="Unassembled WGS sequence"/>
</dbReference>
<dbReference type="AlphaFoldDB" id="A0A843XFM3"/>
<accession>A0A843XFM3</accession>
<evidence type="ECO:0000313" key="2">
    <source>
        <dbReference type="EMBL" id="MQM18020.1"/>
    </source>
</evidence>
<protein>
    <submittedName>
        <fullName evidence="2">Uncharacterized protein</fullName>
    </submittedName>
</protein>
<name>A0A843XFM3_COLES</name>
<keyword evidence="3" id="KW-1185">Reference proteome</keyword>
<organism evidence="2 3">
    <name type="scientific">Colocasia esculenta</name>
    <name type="common">Wild taro</name>
    <name type="synonym">Arum esculentum</name>
    <dbReference type="NCBI Taxonomy" id="4460"/>
    <lineage>
        <taxon>Eukaryota</taxon>
        <taxon>Viridiplantae</taxon>
        <taxon>Streptophyta</taxon>
        <taxon>Embryophyta</taxon>
        <taxon>Tracheophyta</taxon>
        <taxon>Spermatophyta</taxon>
        <taxon>Magnoliopsida</taxon>
        <taxon>Liliopsida</taxon>
        <taxon>Araceae</taxon>
        <taxon>Aroideae</taxon>
        <taxon>Colocasieae</taxon>
        <taxon>Colocasia</taxon>
    </lineage>
</organism>
<reference evidence="2" key="1">
    <citation type="submission" date="2017-07" db="EMBL/GenBank/DDBJ databases">
        <title>Taro Niue Genome Assembly and Annotation.</title>
        <authorList>
            <person name="Atibalentja N."/>
            <person name="Keating K."/>
            <person name="Fields C.J."/>
        </authorList>
    </citation>
    <scope>NUCLEOTIDE SEQUENCE</scope>
    <source>
        <strain evidence="2">Niue_2</strain>
        <tissue evidence="2">Leaf</tissue>
    </source>
</reference>
<dbReference type="EMBL" id="NMUH01007916">
    <property type="protein sequence ID" value="MQM18020.1"/>
    <property type="molecule type" value="Genomic_DNA"/>
</dbReference>
<feature type="transmembrane region" description="Helical" evidence="1">
    <location>
        <begin position="68"/>
        <end position="90"/>
    </location>
</feature>
<keyword evidence="1" id="KW-0472">Membrane</keyword>
<keyword evidence="1" id="KW-1133">Transmembrane helix</keyword>